<feature type="domain" description="Pterin-binding" evidence="10">
    <location>
        <begin position="1"/>
        <end position="252"/>
    </location>
</feature>
<evidence type="ECO:0000256" key="4">
    <source>
        <dbReference type="ARBA" id="ARBA00009503"/>
    </source>
</evidence>
<dbReference type="PROSITE" id="PS50972">
    <property type="entry name" value="PTERIN_BINDING"/>
    <property type="match status" value="1"/>
</dbReference>
<evidence type="ECO:0000256" key="2">
    <source>
        <dbReference type="ARBA" id="ARBA00001946"/>
    </source>
</evidence>
<dbReference type="InterPro" id="IPR045031">
    <property type="entry name" value="DHP_synth-like"/>
</dbReference>
<dbReference type="PROSITE" id="PS00793">
    <property type="entry name" value="DHPS_2"/>
    <property type="match status" value="1"/>
</dbReference>
<reference evidence="11 12" key="1">
    <citation type="submission" date="2019-03" db="EMBL/GenBank/DDBJ databases">
        <title>Genomics of glacier-inhabiting Cryobacterium strains.</title>
        <authorList>
            <person name="Liu Q."/>
            <person name="Xin Y.-H."/>
        </authorList>
    </citation>
    <scope>NUCLEOTIDE SEQUENCE [LARGE SCALE GENOMIC DNA]</scope>
    <source>
        <strain evidence="11 12">TMT1-51</strain>
    </source>
</reference>
<dbReference type="InterPro" id="IPR006390">
    <property type="entry name" value="DHP_synth_dom"/>
</dbReference>
<sequence>MGVLNVTPDSFSDGGKWASTDAAIGHALDLYAQGADLIDVGGESTRPGAGRVAPVEEASRVIPVITELARQGLTISVDTLNASTAAAAAAAGARIINDVSGGLADPLMASVAARSGLTYVAMHWRAHAKEMDDLAVYGDVVAEVRDELSARVDALAAAGLPRERVVLDPGLGFSKLPEHNWALLAHLAAFTDLGLPVMVGASRKRFLAVALPTDAPLADRDLPSAVVSVLAAQAGAWAVRVHDVAATRTALNVLALADSARMGP</sequence>
<accession>A0A4Y8JY54</accession>
<proteinExistence type="inferred from homology"/>
<evidence type="ECO:0000259" key="10">
    <source>
        <dbReference type="PROSITE" id="PS50972"/>
    </source>
</evidence>
<dbReference type="InterPro" id="IPR011005">
    <property type="entry name" value="Dihydropteroate_synth-like_sf"/>
</dbReference>
<dbReference type="NCBIfam" id="TIGR01496">
    <property type="entry name" value="DHPS"/>
    <property type="match status" value="1"/>
</dbReference>
<dbReference type="PANTHER" id="PTHR20941:SF1">
    <property type="entry name" value="FOLIC ACID SYNTHESIS PROTEIN FOL1"/>
    <property type="match status" value="1"/>
</dbReference>
<protein>
    <recommendedName>
        <fullName evidence="5">dihydropteroate synthase</fullName>
        <ecNumber evidence="5">2.5.1.15</ecNumber>
    </recommendedName>
</protein>
<comment type="caution">
    <text evidence="11">The sequence shown here is derived from an EMBL/GenBank/DDBJ whole genome shotgun (WGS) entry which is preliminary data.</text>
</comment>
<evidence type="ECO:0000256" key="5">
    <source>
        <dbReference type="ARBA" id="ARBA00012458"/>
    </source>
</evidence>
<dbReference type="Gene3D" id="3.20.20.20">
    <property type="entry name" value="Dihydropteroate synthase-like"/>
    <property type="match status" value="1"/>
</dbReference>
<evidence type="ECO:0000313" key="11">
    <source>
        <dbReference type="EMBL" id="TFD33786.1"/>
    </source>
</evidence>
<name>A0A4Y8JY54_9MICO</name>
<dbReference type="GO" id="GO:0046654">
    <property type="term" value="P:tetrahydrofolate biosynthetic process"/>
    <property type="evidence" value="ECO:0007669"/>
    <property type="project" value="TreeGrafter"/>
</dbReference>
<gene>
    <name evidence="11" type="primary">folP</name>
    <name evidence="11" type="ORF">E3T49_01200</name>
</gene>
<keyword evidence="7" id="KW-0479">Metal-binding</keyword>
<dbReference type="PANTHER" id="PTHR20941">
    <property type="entry name" value="FOLATE SYNTHESIS PROTEINS"/>
    <property type="match status" value="1"/>
</dbReference>
<dbReference type="OrthoDB" id="9811744at2"/>
<evidence type="ECO:0000256" key="1">
    <source>
        <dbReference type="ARBA" id="ARBA00000012"/>
    </source>
</evidence>
<dbReference type="GO" id="GO:0046872">
    <property type="term" value="F:metal ion binding"/>
    <property type="evidence" value="ECO:0007669"/>
    <property type="project" value="UniProtKB-KW"/>
</dbReference>
<dbReference type="GO" id="GO:0004156">
    <property type="term" value="F:dihydropteroate synthase activity"/>
    <property type="evidence" value="ECO:0007669"/>
    <property type="project" value="UniProtKB-EC"/>
</dbReference>
<dbReference type="EMBL" id="SOHA01000004">
    <property type="protein sequence ID" value="TFD33786.1"/>
    <property type="molecule type" value="Genomic_DNA"/>
</dbReference>
<evidence type="ECO:0000256" key="6">
    <source>
        <dbReference type="ARBA" id="ARBA00022679"/>
    </source>
</evidence>
<evidence type="ECO:0000256" key="9">
    <source>
        <dbReference type="ARBA" id="ARBA00022909"/>
    </source>
</evidence>
<dbReference type="Proteomes" id="UP000297472">
    <property type="component" value="Unassembled WGS sequence"/>
</dbReference>
<dbReference type="GO" id="GO:0046656">
    <property type="term" value="P:folic acid biosynthetic process"/>
    <property type="evidence" value="ECO:0007669"/>
    <property type="project" value="UniProtKB-KW"/>
</dbReference>
<evidence type="ECO:0000256" key="7">
    <source>
        <dbReference type="ARBA" id="ARBA00022723"/>
    </source>
</evidence>
<comment type="catalytic activity">
    <reaction evidence="1">
        <text>(7,8-dihydropterin-6-yl)methyl diphosphate + 4-aminobenzoate = 7,8-dihydropteroate + diphosphate</text>
        <dbReference type="Rhea" id="RHEA:19949"/>
        <dbReference type="ChEBI" id="CHEBI:17836"/>
        <dbReference type="ChEBI" id="CHEBI:17839"/>
        <dbReference type="ChEBI" id="CHEBI:33019"/>
        <dbReference type="ChEBI" id="CHEBI:72950"/>
        <dbReference type="EC" id="2.5.1.15"/>
    </reaction>
</comment>
<organism evidence="11 12">
    <name type="scientific">Cryobacterium cryoconiti</name>
    <dbReference type="NCBI Taxonomy" id="1259239"/>
    <lineage>
        <taxon>Bacteria</taxon>
        <taxon>Bacillati</taxon>
        <taxon>Actinomycetota</taxon>
        <taxon>Actinomycetes</taxon>
        <taxon>Micrococcales</taxon>
        <taxon>Microbacteriaceae</taxon>
        <taxon>Cryobacterium</taxon>
    </lineage>
</organism>
<dbReference type="Pfam" id="PF00809">
    <property type="entry name" value="Pterin_bind"/>
    <property type="match status" value="1"/>
</dbReference>
<dbReference type="InterPro" id="IPR000489">
    <property type="entry name" value="Pterin-binding_dom"/>
</dbReference>
<dbReference type="GO" id="GO:0005829">
    <property type="term" value="C:cytosol"/>
    <property type="evidence" value="ECO:0007669"/>
    <property type="project" value="TreeGrafter"/>
</dbReference>
<comment type="similarity">
    <text evidence="4">Belongs to the DHPS family.</text>
</comment>
<evidence type="ECO:0000256" key="8">
    <source>
        <dbReference type="ARBA" id="ARBA00022842"/>
    </source>
</evidence>
<keyword evidence="9" id="KW-0289">Folate biosynthesis</keyword>
<keyword evidence="6 11" id="KW-0808">Transferase</keyword>
<dbReference type="AlphaFoldDB" id="A0A4Y8JY54"/>
<dbReference type="EC" id="2.5.1.15" evidence="5"/>
<evidence type="ECO:0000256" key="3">
    <source>
        <dbReference type="ARBA" id="ARBA00004763"/>
    </source>
</evidence>
<evidence type="ECO:0000313" key="12">
    <source>
        <dbReference type="Proteomes" id="UP000297472"/>
    </source>
</evidence>
<comment type="pathway">
    <text evidence="3">Cofactor biosynthesis; tetrahydrofolate biosynthesis; 7,8-dihydrofolate from 2-amino-4-hydroxy-6-hydroxymethyl-7,8-dihydropteridine diphosphate and 4-aminobenzoate: step 1/2.</text>
</comment>
<dbReference type="CDD" id="cd00739">
    <property type="entry name" value="DHPS"/>
    <property type="match status" value="1"/>
</dbReference>
<keyword evidence="12" id="KW-1185">Reference proteome</keyword>
<dbReference type="SUPFAM" id="SSF51717">
    <property type="entry name" value="Dihydropteroate synthetase-like"/>
    <property type="match status" value="1"/>
</dbReference>
<dbReference type="RefSeq" id="WP_134422771.1">
    <property type="nucleotide sequence ID" value="NZ_SOHA01000004.1"/>
</dbReference>
<comment type="cofactor">
    <cofactor evidence="2">
        <name>Mg(2+)</name>
        <dbReference type="ChEBI" id="CHEBI:18420"/>
    </cofactor>
</comment>
<keyword evidence="8" id="KW-0460">Magnesium</keyword>